<evidence type="ECO:0000313" key="7">
    <source>
        <dbReference type="EMBL" id="MEV0968879.1"/>
    </source>
</evidence>
<dbReference type="Proteomes" id="UP001551675">
    <property type="component" value="Unassembled WGS sequence"/>
</dbReference>
<accession>A0ABV3GBD5</accession>
<name>A0ABV3GBD5_MICGL</name>
<reference evidence="7 8" key="1">
    <citation type="submission" date="2024-06" db="EMBL/GenBank/DDBJ databases">
        <title>The Natural Products Discovery Center: Release of the First 8490 Sequenced Strains for Exploring Actinobacteria Biosynthetic Diversity.</title>
        <authorList>
            <person name="Kalkreuter E."/>
            <person name="Kautsar S.A."/>
            <person name="Yang D."/>
            <person name="Bader C.D."/>
            <person name="Teijaro C.N."/>
            <person name="Fluegel L."/>
            <person name="Davis C.M."/>
            <person name="Simpson J.R."/>
            <person name="Lauterbach L."/>
            <person name="Steele A.D."/>
            <person name="Gui C."/>
            <person name="Meng S."/>
            <person name="Li G."/>
            <person name="Viehrig K."/>
            <person name="Ye F."/>
            <person name="Su P."/>
            <person name="Kiefer A.F."/>
            <person name="Nichols A."/>
            <person name="Cepeda A.J."/>
            <person name="Yan W."/>
            <person name="Fan B."/>
            <person name="Jiang Y."/>
            <person name="Adhikari A."/>
            <person name="Zheng C.-J."/>
            <person name="Schuster L."/>
            <person name="Cowan T.M."/>
            <person name="Smanski M.J."/>
            <person name="Chevrette M.G."/>
            <person name="De Carvalho L.P.S."/>
            <person name="Shen B."/>
        </authorList>
    </citation>
    <scope>NUCLEOTIDE SEQUENCE [LARGE SCALE GENOMIC DNA]</scope>
    <source>
        <strain evidence="7 8">NPDC050100</strain>
    </source>
</reference>
<dbReference type="Gene3D" id="3.40.1190.20">
    <property type="match status" value="1"/>
</dbReference>
<evidence type="ECO:0000256" key="2">
    <source>
        <dbReference type="ARBA" id="ARBA00022679"/>
    </source>
</evidence>
<dbReference type="InterPro" id="IPR050306">
    <property type="entry name" value="PfkB_Carbo_kinase"/>
</dbReference>
<dbReference type="Pfam" id="PF00294">
    <property type="entry name" value="PfkB"/>
    <property type="match status" value="1"/>
</dbReference>
<evidence type="ECO:0000313" key="8">
    <source>
        <dbReference type="Proteomes" id="UP001551675"/>
    </source>
</evidence>
<protein>
    <submittedName>
        <fullName evidence="7">Sugar kinase</fullName>
    </submittedName>
</protein>
<proteinExistence type="inferred from homology"/>
<organism evidence="7 8">
    <name type="scientific">Microtetraspora glauca</name>
    <dbReference type="NCBI Taxonomy" id="1996"/>
    <lineage>
        <taxon>Bacteria</taxon>
        <taxon>Bacillati</taxon>
        <taxon>Actinomycetota</taxon>
        <taxon>Actinomycetes</taxon>
        <taxon>Streptosporangiales</taxon>
        <taxon>Streptosporangiaceae</taxon>
        <taxon>Microtetraspora</taxon>
    </lineage>
</organism>
<dbReference type="CDD" id="cd01166">
    <property type="entry name" value="KdgK"/>
    <property type="match status" value="1"/>
</dbReference>
<comment type="similarity">
    <text evidence="1">Belongs to the carbohydrate kinase PfkB family.</text>
</comment>
<dbReference type="GO" id="GO:0016301">
    <property type="term" value="F:kinase activity"/>
    <property type="evidence" value="ECO:0007669"/>
    <property type="project" value="UniProtKB-KW"/>
</dbReference>
<dbReference type="InterPro" id="IPR029056">
    <property type="entry name" value="Ribokinase-like"/>
</dbReference>
<gene>
    <name evidence="7" type="ORF">AB0I59_09605</name>
</gene>
<sequence length="304" mass="31652">MTVSTVNMLPAAGSEVFTLGEVLGVVSADRLRHDGTARLDMEGPELTMAVGLARLGHSVGWLGRVSSDELGARALTTLRGEGVDVSSVRVDETASTGLVVRQRRIGRATHAVYYRAGSAGSRLSTGDVPAEAVQSARILHVTGITLALSGFSWSAVHHAVKLARDAGVLVSVDVDHRPYLWESVDEARQGLTELAASADVLFANQDELSLVDSVIGTIPELVVTRGSKGASATVDGLRYDTQAAPVTAVDATEVGGAFVAGYLSAMLDGLHPADRLKRGIAVAAFAVASPSPWQGLPTRAELPP</sequence>
<dbReference type="SUPFAM" id="SSF53613">
    <property type="entry name" value="Ribokinase-like"/>
    <property type="match status" value="1"/>
</dbReference>
<keyword evidence="2" id="KW-0808">Transferase</keyword>
<keyword evidence="4 7" id="KW-0418">Kinase</keyword>
<evidence type="ECO:0000259" key="6">
    <source>
        <dbReference type="Pfam" id="PF00294"/>
    </source>
</evidence>
<keyword evidence="8" id="KW-1185">Reference proteome</keyword>
<dbReference type="InterPro" id="IPR011611">
    <property type="entry name" value="PfkB_dom"/>
</dbReference>
<evidence type="ECO:0000256" key="4">
    <source>
        <dbReference type="ARBA" id="ARBA00022777"/>
    </source>
</evidence>
<evidence type="ECO:0000256" key="5">
    <source>
        <dbReference type="ARBA" id="ARBA00022840"/>
    </source>
</evidence>
<keyword evidence="5" id="KW-0067">ATP-binding</keyword>
<dbReference type="PANTHER" id="PTHR43085:SF1">
    <property type="entry name" value="PSEUDOURIDINE KINASE-RELATED"/>
    <property type="match status" value="1"/>
</dbReference>
<dbReference type="EMBL" id="JBFALK010000004">
    <property type="protein sequence ID" value="MEV0968879.1"/>
    <property type="molecule type" value="Genomic_DNA"/>
</dbReference>
<dbReference type="PANTHER" id="PTHR43085">
    <property type="entry name" value="HEXOKINASE FAMILY MEMBER"/>
    <property type="match status" value="1"/>
</dbReference>
<comment type="caution">
    <text evidence="7">The sequence shown here is derived from an EMBL/GenBank/DDBJ whole genome shotgun (WGS) entry which is preliminary data.</text>
</comment>
<evidence type="ECO:0000256" key="1">
    <source>
        <dbReference type="ARBA" id="ARBA00010688"/>
    </source>
</evidence>
<feature type="domain" description="Carbohydrate kinase PfkB" evidence="6">
    <location>
        <begin position="36"/>
        <end position="298"/>
    </location>
</feature>
<keyword evidence="3" id="KW-0547">Nucleotide-binding</keyword>
<evidence type="ECO:0000256" key="3">
    <source>
        <dbReference type="ARBA" id="ARBA00022741"/>
    </source>
</evidence>
<dbReference type="RefSeq" id="WP_358131719.1">
    <property type="nucleotide sequence ID" value="NZ_JBFALK010000004.1"/>
</dbReference>